<comment type="similarity">
    <text evidence="1 8">Belongs to the TRAFAC class TrmE-Era-EngA-EngB-Septin-like GTPase superfamily. TrmE GTPase family.</text>
</comment>
<comment type="cofactor">
    <cofactor evidence="8">
        <name>K(+)</name>
        <dbReference type="ChEBI" id="CHEBI:29103"/>
    </cofactor>
    <text evidence="8">Binds 1 potassium ion per subunit.</text>
</comment>
<dbReference type="GO" id="GO:0005525">
    <property type="term" value="F:GTP binding"/>
    <property type="evidence" value="ECO:0007669"/>
    <property type="project" value="UniProtKB-UniRule"/>
</dbReference>
<evidence type="ECO:0000256" key="3">
    <source>
        <dbReference type="ARBA" id="ARBA00022741"/>
    </source>
</evidence>
<evidence type="ECO:0000256" key="2">
    <source>
        <dbReference type="ARBA" id="ARBA00022694"/>
    </source>
</evidence>
<dbReference type="NCBIfam" id="TIGR00231">
    <property type="entry name" value="small_GTP"/>
    <property type="match status" value="1"/>
</dbReference>
<dbReference type="InterPro" id="IPR018948">
    <property type="entry name" value="GTP-bd_TrmE_N"/>
</dbReference>
<dbReference type="RefSeq" id="WP_182548462.1">
    <property type="nucleotide sequence ID" value="NZ_JACGXN010000001.1"/>
</dbReference>
<accession>A0A839EMF9</accession>
<dbReference type="Pfam" id="PF12631">
    <property type="entry name" value="MnmE_helical"/>
    <property type="match status" value="1"/>
</dbReference>
<dbReference type="FunFam" id="3.30.1360.120:FF:000007">
    <property type="entry name" value="tRNA modification GTPase GTPBP3, mitochondrial"/>
    <property type="match status" value="1"/>
</dbReference>
<dbReference type="InterPro" id="IPR025867">
    <property type="entry name" value="MnmE_helical"/>
</dbReference>
<evidence type="ECO:0000256" key="1">
    <source>
        <dbReference type="ARBA" id="ARBA00011043"/>
    </source>
</evidence>
<protein>
    <recommendedName>
        <fullName evidence="8">tRNA modification GTPase MnmE</fullName>
        <ecNumber evidence="8">3.6.-.-</ecNumber>
    </recommendedName>
</protein>
<feature type="domain" description="TrmE-type G" evidence="9">
    <location>
        <begin position="221"/>
        <end position="369"/>
    </location>
</feature>
<name>A0A839EMF9_9HYPH</name>
<comment type="subcellular location">
    <subcellularLocation>
        <location evidence="8">Cytoplasm</location>
    </subcellularLocation>
</comment>
<sequence>MKQNQNFSETIFALSSGRLPSGVAVVRISGPKTRFVIETICGGLPIPRQAELRTFRDRLANPVDRGLVLFFPNPNSFTGEDCGEFHLHGGRAVVDSMISLLYTFDDCRLSEAGEFTRRAFANAKFDLTVAEGLADLIAAETDGQRRLALQIASGSQVELYSSWRTDMIRARALIEAELDFADEADVPGSVSDQVWFAMQDLAEKIELHVADGKRGAIVRDGFRVVIMGAPNAGKSSLLNALAGTDVAIVSDEPGTTRDLIEIKLDLGGLPVLITDTAGLRHTEGKVEKIGIERALERAQSADLILSLTDISNPIPAPLVDVGANDVLRVATKTDISNGKNALSSFDLGISAVSKDGIDDLLGLLKLRAEHAAGNLSDPLPTRRRHMELLGETSREINRAVSDIGAPLEVRAEYLRRASHALGRITGDVDVEDILDVVFSEFCIGK</sequence>
<evidence type="ECO:0000313" key="10">
    <source>
        <dbReference type="EMBL" id="MBA8877860.1"/>
    </source>
</evidence>
<dbReference type="InterPro" id="IPR005225">
    <property type="entry name" value="Small_GTP-bd"/>
</dbReference>
<comment type="caution">
    <text evidence="8">Lacks conserved residue(s) required for the propagation of feature annotation.</text>
</comment>
<keyword evidence="4 8" id="KW-0378">Hydrolase</keyword>
<evidence type="ECO:0000256" key="8">
    <source>
        <dbReference type="HAMAP-Rule" id="MF_00379"/>
    </source>
</evidence>
<dbReference type="PANTHER" id="PTHR42714">
    <property type="entry name" value="TRNA MODIFICATION GTPASE GTPBP3"/>
    <property type="match status" value="1"/>
</dbReference>
<evidence type="ECO:0000259" key="9">
    <source>
        <dbReference type="PROSITE" id="PS51709"/>
    </source>
</evidence>
<gene>
    <name evidence="8" type="primary">mnmE</name>
    <name evidence="8" type="synonym">trmE</name>
    <name evidence="10" type="ORF">FHW16_001542</name>
</gene>
<dbReference type="Proteomes" id="UP000549052">
    <property type="component" value="Unassembled WGS sequence"/>
</dbReference>
<feature type="binding site" evidence="8">
    <location>
        <position position="445"/>
    </location>
    <ligand>
        <name>(6S)-5-formyl-5,6,7,8-tetrahydrofolate</name>
        <dbReference type="ChEBI" id="CHEBI:57457"/>
    </ligand>
</feature>
<keyword evidence="2 8" id="KW-0819">tRNA processing</keyword>
<dbReference type="InterPro" id="IPR027417">
    <property type="entry name" value="P-loop_NTPase"/>
</dbReference>
<comment type="function">
    <text evidence="8">Exhibits a very high intrinsic GTPase hydrolysis rate. Involved in the addition of a carboxymethylaminomethyl (cmnm) group at the wobble position (U34) of certain tRNAs, forming tRNA-cmnm(5)s(2)U34.</text>
</comment>
<dbReference type="Pfam" id="PF01926">
    <property type="entry name" value="MMR_HSR1"/>
    <property type="match status" value="1"/>
</dbReference>
<dbReference type="InterPro" id="IPR004520">
    <property type="entry name" value="GTPase_MnmE"/>
</dbReference>
<dbReference type="PRINTS" id="PR00326">
    <property type="entry name" value="GTP1OBG"/>
</dbReference>
<keyword evidence="11" id="KW-1185">Reference proteome</keyword>
<dbReference type="AlphaFoldDB" id="A0A839EMF9"/>
<evidence type="ECO:0000313" key="11">
    <source>
        <dbReference type="Proteomes" id="UP000549052"/>
    </source>
</evidence>
<feature type="binding site" evidence="8">
    <location>
        <position position="256"/>
    </location>
    <ligand>
        <name>Mg(2+)</name>
        <dbReference type="ChEBI" id="CHEBI:18420"/>
    </ligand>
</feature>
<organism evidence="10 11">
    <name type="scientific">Phyllobacterium myrsinacearum</name>
    <dbReference type="NCBI Taxonomy" id="28101"/>
    <lineage>
        <taxon>Bacteria</taxon>
        <taxon>Pseudomonadati</taxon>
        <taxon>Pseudomonadota</taxon>
        <taxon>Alphaproteobacteria</taxon>
        <taxon>Hyphomicrobiales</taxon>
        <taxon>Phyllobacteriaceae</taxon>
        <taxon>Phyllobacterium</taxon>
    </lineage>
</organism>
<evidence type="ECO:0000256" key="5">
    <source>
        <dbReference type="ARBA" id="ARBA00022842"/>
    </source>
</evidence>
<keyword evidence="3 8" id="KW-0547">Nucleotide-binding</keyword>
<dbReference type="SUPFAM" id="SSF52540">
    <property type="entry name" value="P-loop containing nucleoside triphosphate hydrolases"/>
    <property type="match status" value="1"/>
</dbReference>
<evidence type="ECO:0000256" key="7">
    <source>
        <dbReference type="ARBA" id="ARBA00023134"/>
    </source>
</evidence>
<dbReference type="InterPro" id="IPR006073">
    <property type="entry name" value="GTP-bd"/>
</dbReference>
<dbReference type="EMBL" id="JACGXN010000001">
    <property type="protein sequence ID" value="MBA8877860.1"/>
    <property type="molecule type" value="Genomic_DNA"/>
</dbReference>
<dbReference type="InterPro" id="IPR027266">
    <property type="entry name" value="TrmE/GcvT-like"/>
</dbReference>
<proteinExistence type="inferred from homology"/>
<keyword evidence="7 8" id="KW-0342">GTP-binding</keyword>
<dbReference type="Gene3D" id="1.20.120.430">
    <property type="entry name" value="tRNA modification GTPase MnmE domain 2"/>
    <property type="match status" value="1"/>
</dbReference>
<dbReference type="EC" id="3.6.-.-" evidence="8"/>
<dbReference type="Pfam" id="PF10396">
    <property type="entry name" value="TrmE_N"/>
    <property type="match status" value="1"/>
</dbReference>
<evidence type="ECO:0000256" key="4">
    <source>
        <dbReference type="ARBA" id="ARBA00022801"/>
    </source>
</evidence>
<keyword evidence="6 8" id="KW-0630">Potassium</keyword>
<evidence type="ECO:0000256" key="6">
    <source>
        <dbReference type="ARBA" id="ARBA00022958"/>
    </source>
</evidence>
<dbReference type="GO" id="GO:0030488">
    <property type="term" value="P:tRNA methylation"/>
    <property type="evidence" value="ECO:0007669"/>
    <property type="project" value="TreeGrafter"/>
</dbReference>
<dbReference type="NCBIfam" id="NF003661">
    <property type="entry name" value="PRK05291.1-3"/>
    <property type="match status" value="1"/>
</dbReference>
<comment type="caution">
    <text evidence="10">The sequence shown here is derived from an EMBL/GenBank/DDBJ whole genome shotgun (WGS) entry which is preliminary data.</text>
</comment>
<dbReference type="SUPFAM" id="SSF116878">
    <property type="entry name" value="TrmE connector domain"/>
    <property type="match status" value="1"/>
</dbReference>
<feature type="binding site" evidence="8">
    <location>
        <position position="124"/>
    </location>
    <ligand>
        <name>(6S)-5-formyl-5,6,7,8-tetrahydrofolate</name>
        <dbReference type="ChEBI" id="CHEBI:57457"/>
    </ligand>
</feature>
<feature type="binding site" evidence="8">
    <location>
        <position position="235"/>
    </location>
    <ligand>
        <name>Mg(2+)</name>
        <dbReference type="ChEBI" id="CHEBI:18420"/>
    </ligand>
</feature>
<keyword evidence="8" id="KW-0963">Cytoplasm</keyword>
<feature type="binding site" evidence="8">
    <location>
        <position position="84"/>
    </location>
    <ligand>
        <name>(6S)-5-formyl-5,6,7,8-tetrahydrofolate</name>
        <dbReference type="ChEBI" id="CHEBI:57457"/>
    </ligand>
</feature>
<dbReference type="CDD" id="cd04164">
    <property type="entry name" value="trmE"/>
    <property type="match status" value="1"/>
</dbReference>
<dbReference type="InterPro" id="IPR031168">
    <property type="entry name" value="G_TrmE"/>
</dbReference>
<dbReference type="GO" id="GO:0005737">
    <property type="term" value="C:cytoplasm"/>
    <property type="evidence" value="ECO:0007669"/>
    <property type="project" value="UniProtKB-SubCell"/>
</dbReference>
<feature type="binding site" evidence="8">
    <location>
        <begin position="275"/>
        <end position="278"/>
    </location>
    <ligand>
        <name>GTP</name>
        <dbReference type="ChEBI" id="CHEBI:37565"/>
    </ligand>
</feature>
<dbReference type="HAMAP" id="MF_00379">
    <property type="entry name" value="GTPase_MnmE"/>
    <property type="match status" value="1"/>
</dbReference>
<dbReference type="CDD" id="cd14858">
    <property type="entry name" value="TrmE_N"/>
    <property type="match status" value="1"/>
</dbReference>
<dbReference type="Gene3D" id="3.30.1360.120">
    <property type="entry name" value="Probable tRNA modification gtpase trme, domain 1"/>
    <property type="match status" value="1"/>
</dbReference>
<comment type="subunit">
    <text evidence="8">Homodimer. Heterotetramer of two MnmE and two MnmG subunits.</text>
</comment>
<feature type="binding site" evidence="8">
    <location>
        <begin position="231"/>
        <end position="236"/>
    </location>
    <ligand>
        <name>GTP</name>
        <dbReference type="ChEBI" id="CHEBI:37565"/>
    </ligand>
</feature>
<keyword evidence="5 8" id="KW-0460">Magnesium</keyword>
<keyword evidence="8" id="KW-0479">Metal-binding</keyword>
<dbReference type="GO" id="GO:0003924">
    <property type="term" value="F:GTPase activity"/>
    <property type="evidence" value="ECO:0007669"/>
    <property type="project" value="UniProtKB-UniRule"/>
</dbReference>
<dbReference type="GO" id="GO:0002098">
    <property type="term" value="P:tRNA wobble uridine modification"/>
    <property type="evidence" value="ECO:0007669"/>
    <property type="project" value="TreeGrafter"/>
</dbReference>
<dbReference type="InterPro" id="IPR027368">
    <property type="entry name" value="MnmE_dom2"/>
</dbReference>
<dbReference type="PANTHER" id="PTHR42714:SF2">
    <property type="entry name" value="TRNA MODIFICATION GTPASE GTPBP3, MITOCHONDRIAL"/>
    <property type="match status" value="1"/>
</dbReference>
<reference evidence="10 11" key="1">
    <citation type="submission" date="2020-07" db="EMBL/GenBank/DDBJ databases">
        <title>Genomic Encyclopedia of Type Strains, Phase IV (KMG-V): Genome sequencing to study the core and pangenomes of soil and plant-associated prokaryotes.</title>
        <authorList>
            <person name="Whitman W."/>
        </authorList>
    </citation>
    <scope>NUCLEOTIDE SEQUENCE [LARGE SCALE GENOMIC DNA]</scope>
    <source>
        <strain evidence="10 11">AN3</strain>
    </source>
</reference>
<feature type="binding site" evidence="8">
    <location>
        <position position="27"/>
    </location>
    <ligand>
        <name>(6S)-5-formyl-5,6,7,8-tetrahydrofolate</name>
        <dbReference type="ChEBI" id="CHEBI:57457"/>
    </ligand>
</feature>
<dbReference type="PROSITE" id="PS51709">
    <property type="entry name" value="G_TRME"/>
    <property type="match status" value="1"/>
</dbReference>
<dbReference type="GO" id="GO:0046872">
    <property type="term" value="F:metal ion binding"/>
    <property type="evidence" value="ECO:0007669"/>
    <property type="project" value="UniProtKB-KW"/>
</dbReference>
<feature type="binding site" evidence="8">
    <location>
        <begin position="250"/>
        <end position="256"/>
    </location>
    <ligand>
        <name>GTP</name>
        <dbReference type="ChEBI" id="CHEBI:37565"/>
    </ligand>
</feature>
<dbReference type="Gene3D" id="3.40.50.300">
    <property type="entry name" value="P-loop containing nucleotide triphosphate hydrolases"/>
    <property type="match status" value="1"/>
</dbReference>